<evidence type="ECO:0000256" key="8">
    <source>
        <dbReference type="ARBA" id="ARBA00038152"/>
    </source>
</evidence>
<evidence type="ECO:0000256" key="9">
    <source>
        <dbReference type="SAM" id="Phobius"/>
    </source>
</evidence>
<reference evidence="12" key="1">
    <citation type="submission" date="2015-02" db="EMBL/GenBank/DDBJ databases">
        <title>Description and complete genome sequence of the first cultured representative of the subdivision 5 of the Verrucomicrobia phylum.</title>
        <authorList>
            <person name="Spring S."/>
            <person name="Bunk B."/>
            <person name="Sproer C."/>
            <person name="Klenk H.-P."/>
        </authorList>
    </citation>
    <scope>NUCLEOTIDE SEQUENCE [LARGE SCALE GENOMIC DNA]</scope>
    <source>
        <strain evidence="12">L21-Fru-AB</strain>
    </source>
</reference>
<evidence type="ECO:0000256" key="7">
    <source>
        <dbReference type="ARBA" id="ARBA00023136"/>
    </source>
</evidence>
<evidence type="ECO:0000256" key="4">
    <source>
        <dbReference type="ARBA" id="ARBA00022679"/>
    </source>
</evidence>
<evidence type="ECO:0000256" key="3">
    <source>
        <dbReference type="ARBA" id="ARBA00022676"/>
    </source>
</evidence>
<dbReference type="PANTHER" id="PTHR48090:SF1">
    <property type="entry name" value="PROPHAGE BACTOPRENOL GLUCOSYL TRANSFERASE HOMOLOG"/>
    <property type="match status" value="1"/>
</dbReference>
<dbReference type="SUPFAM" id="SSF53448">
    <property type="entry name" value="Nucleotide-diphospho-sugar transferases"/>
    <property type="match status" value="1"/>
</dbReference>
<dbReference type="InterPro" id="IPR050256">
    <property type="entry name" value="Glycosyltransferase_2"/>
</dbReference>
<evidence type="ECO:0000313" key="12">
    <source>
        <dbReference type="Proteomes" id="UP000035268"/>
    </source>
</evidence>
<comment type="similarity">
    <text evidence="8">Belongs to the glycosyltransferase 2 family. GtrB subfamily.</text>
</comment>
<dbReference type="InterPro" id="IPR029044">
    <property type="entry name" value="Nucleotide-diphossugar_trans"/>
</dbReference>
<keyword evidence="7 9" id="KW-0472">Membrane</keyword>
<keyword evidence="3" id="KW-0328">Glycosyltransferase</keyword>
<dbReference type="GO" id="GO:0016757">
    <property type="term" value="F:glycosyltransferase activity"/>
    <property type="evidence" value="ECO:0007669"/>
    <property type="project" value="UniProtKB-KW"/>
</dbReference>
<dbReference type="RefSeq" id="WP_074041437.1">
    <property type="nucleotide sequence ID" value="NZ_CP010904.1"/>
</dbReference>
<evidence type="ECO:0000256" key="2">
    <source>
        <dbReference type="ARBA" id="ARBA00022475"/>
    </source>
</evidence>
<evidence type="ECO:0000256" key="1">
    <source>
        <dbReference type="ARBA" id="ARBA00004651"/>
    </source>
</evidence>
<proteinExistence type="inferred from homology"/>
<feature type="transmembrane region" description="Helical" evidence="9">
    <location>
        <begin position="270"/>
        <end position="292"/>
    </location>
</feature>
<dbReference type="PATRIC" id="fig|1609981.3.peg.1860"/>
<dbReference type="Pfam" id="PF00535">
    <property type="entry name" value="Glycos_transf_2"/>
    <property type="match status" value="1"/>
</dbReference>
<name>A0A0G3EEX9_9BACT</name>
<dbReference type="OrthoDB" id="9807778at2"/>
<dbReference type="FunFam" id="3.90.550.10:FF:000079">
    <property type="entry name" value="Probable glycosyl transferase"/>
    <property type="match status" value="1"/>
</dbReference>
<dbReference type="Proteomes" id="UP000035268">
    <property type="component" value="Chromosome"/>
</dbReference>
<reference evidence="11 12" key="2">
    <citation type="journal article" date="2016" name="ISME J.">
        <title>Characterization of the first cultured representative of Verrucomicrobia subdivision 5 indicates the proposal of a novel phylum.</title>
        <authorList>
            <person name="Spring S."/>
            <person name="Bunk B."/>
            <person name="Sproer C."/>
            <person name="Schumann P."/>
            <person name="Rohde M."/>
            <person name="Tindall B.J."/>
            <person name="Klenk H.P."/>
        </authorList>
    </citation>
    <scope>NUCLEOTIDE SEQUENCE [LARGE SCALE GENOMIC DNA]</scope>
    <source>
        <strain evidence="11 12">L21-Fru-AB</strain>
    </source>
</reference>
<gene>
    <name evidence="11" type="ORF">L21SP4_01794</name>
</gene>
<keyword evidence="6 9" id="KW-1133">Transmembrane helix</keyword>
<evidence type="ECO:0000256" key="5">
    <source>
        <dbReference type="ARBA" id="ARBA00022692"/>
    </source>
</evidence>
<comment type="subcellular location">
    <subcellularLocation>
        <location evidence="1">Cell membrane</location>
        <topology evidence="1">Multi-pass membrane protein</topology>
    </subcellularLocation>
</comment>
<dbReference type="GO" id="GO:0005886">
    <property type="term" value="C:plasma membrane"/>
    <property type="evidence" value="ECO:0007669"/>
    <property type="project" value="UniProtKB-SubCell"/>
</dbReference>
<dbReference type="STRING" id="1307763.L21SP4_01794"/>
<protein>
    <recommendedName>
        <fullName evidence="10">Glycosyltransferase 2-like domain-containing protein</fullName>
    </recommendedName>
</protein>
<keyword evidence="12" id="KW-1185">Reference proteome</keyword>
<keyword evidence="4" id="KW-0808">Transferase</keyword>
<sequence>MADQNKTVALVVPFLNERENLRTLYERTIRVFESEPEEVRFIFVDDGSTDDGPDVLLELREKDPRVGLLRLSRNFGHQVAITAGMDHADADAVVIIDADLQDPPEVIPDLLRRWREGCEVVYAVRRRRAGESWLKRTLAAGFYKLFRRLARVDVPLNAGDFRLLDRRAVESLRGVREQHRFMRGLTCWIGFTQGSVEYDREARHDGETKYPVWKSLHLAFDAITSFSSAPLRLISWLGIITCILGVLWLLRIVIIKWVDPAAMVPGWTSLMAAVLLLGGAQLFAIGMLGQYVSRIYEEVKKRPLYLLSRKEL</sequence>
<accession>A0A0G3EEX9</accession>
<keyword evidence="2" id="KW-1003">Cell membrane</keyword>
<feature type="domain" description="Glycosyltransferase 2-like" evidence="10">
    <location>
        <begin position="10"/>
        <end position="172"/>
    </location>
</feature>
<evidence type="ECO:0000313" key="11">
    <source>
        <dbReference type="EMBL" id="AKJ65031.1"/>
    </source>
</evidence>
<dbReference type="Gene3D" id="3.90.550.10">
    <property type="entry name" value="Spore Coat Polysaccharide Biosynthesis Protein SpsA, Chain A"/>
    <property type="match status" value="1"/>
</dbReference>
<dbReference type="CDD" id="cd04187">
    <property type="entry name" value="DPM1_like_bac"/>
    <property type="match status" value="1"/>
</dbReference>
<feature type="transmembrane region" description="Helical" evidence="9">
    <location>
        <begin position="233"/>
        <end position="258"/>
    </location>
</feature>
<dbReference type="InterPro" id="IPR001173">
    <property type="entry name" value="Glyco_trans_2-like"/>
</dbReference>
<dbReference type="KEGG" id="vbl:L21SP4_01794"/>
<evidence type="ECO:0000256" key="6">
    <source>
        <dbReference type="ARBA" id="ARBA00022989"/>
    </source>
</evidence>
<keyword evidence="5 9" id="KW-0812">Transmembrane</keyword>
<evidence type="ECO:0000259" key="10">
    <source>
        <dbReference type="Pfam" id="PF00535"/>
    </source>
</evidence>
<dbReference type="PANTHER" id="PTHR48090">
    <property type="entry name" value="UNDECAPRENYL-PHOSPHATE 4-DEOXY-4-FORMAMIDO-L-ARABINOSE TRANSFERASE-RELATED"/>
    <property type="match status" value="1"/>
</dbReference>
<dbReference type="EMBL" id="CP010904">
    <property type="protein sequence ID" value="AKJ65031.1"/>
    <property type="molecule type" value="Genomic_DNA"/>
</dbReference>
<dbReference type="AlphaFoldDB" id="A0A0G3EEX9"/>
<organism evidence="11 12">
    <name type="scientific">Kiritimatiella glycovorans</name>
    <dbReference type="NCBI Taxonomy" id="1307763"/>
    <lineage>
        <taxon>Bacteria</taxon>
        <taxon>Pseudomonadati</taxon>
        <taxon>Kiritimatiellota</taxon>
        <taxon>Kiritimatiellia</taxon>
        <taxon>Kiritimatiellales</taxon>
        <taxon>Kiritimatiellaceae</taxon>
        <taxon>Kiritimatiella</taxon>
    </lineage>
</organism>